<dbReference type="Proteomes" id="UP000037510">
    <property type="component" value="Unassembled WGS sequence"/>
</dbReference>
<evidence type="ECO:0000256" key="1">
    <source>
        <dbReference type="ARBA" id="ARBA00000428"/>
    </source>
</evidence>
<gene>
    <name evidence="11" type="ORF">OBRU01_03322</name>
</gene>
<dbReference type="AlphaFoldDB" id="A0A0L7LKI3"/>
<keyword evidence="8" id="KW-0408">Iron</keyword>
<dbReference type="InterPro" id="IPR014710">
    <property type="entry name" value="RmlC-like_jellyroll"/>
</dbReference>
<dbReference type="PANTHER" id="PTHR23418:SF0">
    <property type="entry name" value="ACIREDUCTONE DIOXYGENASE"/>
    <property type="match status" value="1"/>
</dbReference>
<proteinExistence type="predicted"/>
<comment type="caution">
    <text evidence="11">The sequence shown here is derived from an EMBL/GenBank/DDBJ whole genome shotgun (WGS) entry which is preliminary data.</text>
</comment>
<keyword evidence="7" id="KW-0560">Oxidoreductase</keyword>
<dbReference type="PANTHER" id="PTHR23418">
    <property type="entry name" value="ACIREDUCTONE DIOXYGENASE"/>
    <property type="match status" value="1"/>
</dbReference>
<organism evidence="11 12">
    <name type="scientific">Operophtera brumata</name>
    <name type="common">Winter moth</name>
    <name type="synonym">Phalaena brumata</name>
    <dbReference type="NCBI Taxonomy" id="104452"/>
    <lineage>
        <taxon>Eukaryota</taxon>
        <taxon>Metazoa</taxon>
        <taxon>Ecdysozoa</taxon>
        <taxon>Arthropoda</taxon>
        <taxon>Hexapoda</taxon>
        <taxon>Insecta</taxon>
        <taxon>Pterygota</taxon>
        <taxon>Neoptera</taxon>
        <taxon>Endopterygota</taxon>
        <taxon>Lepidoptera</taxon>
        <taxon>Glossata</taxon>
        <taxon>Ditrysia</taxon>
        <taxon>Geometroidea</taxon>
        <taxon>Geometridae</taxon>
        <taxon>Larentiinae</taxon>
        <taxon>Operophtera</taxon>
    </lineage>
</organism>
<sequence>MVQVWYMDEETNDQRLEHHRNPPEYLFLEDLHKKTGVEYFKLNVDTYTTDGVLDKLKQKRGYTYEDEMVCSEKCLPNYEEKIKSFFTEHLHTDEEIRY</sequence>
<dbReference type="GO" id="GO:0046872">
    <property type="term" value="F:metal ion binding"/>
    <property type="evidence" value="ECO:0007669"/>
    <property type="project" value="UniProtKB-KW"/>
</dbReference>
<evidence type="ECO:0000256" key="7">
    <source>
        <dbReference type="ARBA" id="ARBA00023002"/>
    </source>
</evidence>
<name>A0A0L7LKI3_OPEBR</name>
<evidence type="ECO:0000256" key="6">
    <source>
        <dbReference type="ARBA" id="ARBA00022964"/>
    </source>
</evidence>
<dbReference type="GO" id="GO:0009086">
    <property type="term" value="P:methionine biosynthetic process"/>
    <property type="evidence" value="ECO:0007669"/>
    <property type="project" value="UniProtKB-KW"/>
</dbReference>
<evidence type="ECO:0000313" key="11">
    <source>
        <dbReference type="EMBL" id="KOB75957.1"/>
    </source>
</evidence>
<comment type="cofactor">
    <cofactor evidence="2">
        <name>Fe(2+)</name>
        <dbReference type="ChEBI" id="CHEBI:29033"/>
    </cofactor>
</comment>
<keyword evidence="9" id="KW-0486">Methionine biosynthesis</keyword>
<keyword evidence="12" id="KW-1185">Reference proteome</keyword>
<keyword evidence="6 11" id="KW-0223">Dioxygenase</keyword>
<protein>
    <recommendedName>
        <fullName evidence="10">acireductone dioxygenase (Fe(2+)-requiring)</fullName>
        <ecNumber evidence="10">1.13.11.54</ecNumber>
    </recommendedName>
</protein>
<reference evidence="11 12" key="1">
    <citation type="journal article" date="2015" name="Genome Biol. Evol.">
        <title>The genome of winter moth (Operophtera brumata) provides a genomic perspective on sexual dimorphism and phenology.</title>
        <authorList>
            <person name="Derks M.F."/>
            <person name="Smit S."/>
            <person name="Salis L."/>
            <person name="Schijlen E."/>
            <person name="Bossers A."/>
            <person name="Mateman C."/>
            <person name="Pijl A.S."/>
            <person name="de Ridder D."/>
            <person name="Groenen M.A."/>
            <person name="Visser M.E."/>
            <person name="Megens H.J."/>
        </authorList>
    </citation>
    <scope>NUCLEOTIDE SEQUENCE [LARGE SCALE GENOMIC DNA]</scope>
    <source>
        <strain evidence="11">WM2013NL</strain>
        <tissue evidence="11">Head and thorax</tissue>
    </source>
</reference>
<dbReference type="EMBL" id="JTDY01000766">
    <property type="protein sequence ID" value="KOB75957.1"/>
    <property type="molecule type" value="Genomic_DNA"/>
</dbReference>
<evidence type="ECO:0000313" key="12">
    <source>
        <dbReference type="Proteomes" id="UP000037510"/>
    </source>
</evidence>
<dbReference type="InterPro" id="IPR011051">
    <property type="entry name" value="RmlC_Cupin_sf"/>
</dbReference>
<evidence type="ECO:0000256" key="2">
    <source>
        <dbReference type="ARBA" id="ARBA00001954"/>
    </source>
</evidence>
<dbReference type="Gene3D" id="2.60.120.10">
    <property type="entry name" value="Jelly Rolls"/>
    <property type="match status" value="1"/>
</dbReference>
<keyword evidence="4" id="KW-0028">Amino-acid biosynthesis</keyword>
<dbReference type="EC" id="1.13.11.54" evidence="10"/>
<comment type="catalytic activity">
    <reaction evidence="1">
        <text>1,2-dihydroxy-5-(methylsulfanyl)pent-1-en-3-one + O2 = 4-methylsulfanyl-2-oxobutanoate + formate + 2 H(+)</text>
        <dbReference type="Rhea" id="RHEA:24504"/>
        <dbReference type="ChEBI" id="CHEBI:15378"/>
        <dbReference type="ChEBI" id="CHEBI:15379"/>
        <dbReference type="ChEBI" id="CHEBI:15740"/>
        <dbReference type="ChEBI" id="CHEBI:16723"/>
        <dbReference type="ChEBI" id="CHEBI:49252"/>
        <dbReference type="EC" id="1.13.11.54"/>
    </reaction>
</comment>
<evidence type="ECO:0000256" key="9">
    <source>
        <dbReference type="ARBA" id="ARBA00023167"/>
    </source>
</evidence>
<dbReference type="InterPro" id="IPR004313">
    <property type="entry name" value="ARD"/>
</dbReference>
<dbReference type="Pfam" id="PF03079">
    <property type="entry name" value="ARD"/>
    <property type="match status" value="1"/>
</dbReference>
<accession>A0A0L7LKI3</accession>
<evidence type="ECO:0000256" key="3">
    <source>
        <dbReference type="ARBA" id="ARBA00022596"/>
    </source>
</evidence>
<evidence type="ECO:0000256" key="8">
    <source>
        <dbReference type="ARBA" id="ARBA00023004"/>
    </source>
</evidence>
<evidence type="ECO:0000256" key="5">
    <source>
        <dbReference type="ARBA" id="ARBA00022723"/>
    </source>
</evidence>
<dbReference type="SUPFAM" id="SSF51182">
    <property type="entry name" value="RmlC-like cupins"/>
    <property type="match status" value="1"/>
</dbReference>
<evidence type="ECO:0000256" key="4">
    <source>
        <dbReference type="ARBA" id="ARBA00022605"/>
    </source>
</evidence>
<keyword evidence="3" id="KW-0533">Nickel</keyword>
<evidence type="ECO:0000256" key="10">
    <source>
        <dbReference type="ARBA" id="ARBA00039005"/>
    </source>
</evidence>
<dbReference type="STRING" id="104452.A0A0L7LKI3"/>
<dbReference type="GO" id="GO:0010309">
    <property type="term" value="F:acireductone dioxygenase [iron(II)-requiring] activity"/>
    <property type="evidence" value="ECO:0007669"/>
    <property type="project" value="UniProtKB-EC"/>
</dbReference>
<keyword evidence="5" id="KW-0479">Metal-binding</keyword>